<reference evidence="2 3" key="1">
    <citation type="submission" date="2017-04" db="EMBL/GenBank/DDBJ databases">
        <authorList>
            <person name="Afonso C.L."/>
            <person name="Miller P.J."/>
            <person name="Scott M.A."/>
            <person name="Spackman E."/>
            <person name="Goraichik I."/>
            <person name="Dimitrov K.M."/>
            <person name="Suarez D.L."/>
            <person name="Swayne D.E."/>
        </authorList>
    </citation>
    <scope>NUCLEOTIDE SEQUENCE [LARGE SCALE GENOMIC DNA]</scope>
    <source>
        <strain evidence="2 3">DSM 23236</strain>
    </source>
</reference>
<evidence type="ECO:0000259" key="1">
    <source>
        <dbReference type="Pfam" id="PF04717"/>
    </source>
</evidence>
<dbReference type="RefSeq" id="WP_084089223.1">
    <property type="nucleotide sequence ID" value="NZ_FWXD01000003.1"/>
</dbReference>
<dbReference type="InterPro" id="IPR037026">
    <property type="entry name" value="Vgr_OB-fold_dom_sf"/>
</dbReference>
<dbReference type="Gene3D" id="2.40.50.230">
    <property type="entry name" value="Gp5 N-terminal domain"/>
    <property type="match status" value="1"/>
</dbReference>
<sequence length="184" mass="19429">MDRLSEIERLVRNRYFGKYRGKVIDNNDSTQRGRLQVAVPAVLESLNLWAMPCVPYAGPSVGFYSLPPVGAGVWVEFEGGDPSFPVWVGCFWGDGDLPEEATSPDVHLLRTTQGLISIDDGSGDMLLQNQNQASVTLAQDVTTVGGQAKQTVGSAGVVSESGAGGKVEVAGPGVKVNSGAFEVM</sequence>
<accession>A0A1W1X877</accession>
<keyword evidence="3" id="KW-1185">Reference proteome</keyword>
<dbReference type="SUPFAM" id="SSF69255">
    <property type="entry name" value="gp5 N-terminal domain-like"/>
    <property type="match status" value="1"/>
</dbReference>
<gene>
    <name evidence="2" type="ORF">SAMN02745857_00772</name>
</gene>
<dbReference type="EMBL" id="FWXD01000003">
    <property type="protein sequence ID" value="SMC19701.1"/>
    <property type="molecule type" value="Genomic_DNA"/>
</dbReference>
<dbReference type="OrthoDB" id="9762420at2"/>
<organism evidence="2 3">
    <name type="scientific">Andreprevotia lacus DSM 23236</name>
    <dbReference type="NCBI Taxonomy" id="1121001"/>
    <lineage>
        <taxon>Bacteria</taxon>
        <taxon>Pseudomonadati</taxon>
        <taxon>Pseudomonadota</taxon>
        <taxon>Betaproteobacteria</taxon>
        <taxon>Neisseriales</taxon>
        <taxon>Chitinibacteraceae</taxon>
        <taxon>Andreprevotia</taxon>
    </lineage>
</organism>
<evidence type="ECO:0000313" key="3">
    <source>
        <dbReference type="Proteomes" id="UP000192761"/>
    </source>
</evidence>
<dbReference type="STRING" id="1121001.SAMN02745857_00772"/>
<evidence type="ECO:0000313" key="2">
    <source>
        <dbReference type="EMBL" id="SMC19701.1"/>
    </source>
</evidence>
<feature type="domain" description="Gp5/Type VI secretion system Vgr protein OB-fold" evidence="1">
    <location>
        <begin position="19"/>
        <end position="92"/>
    </location>
</feature>
<dbReference type="AlphaFoldDB" id="A0A1W1X877"/>
<proteinExistence type="predicted"/>
<protein>
    <recommendedName>
        <fullName evidence="1">Gp5/Type VI secretion system Vgr protein OB-fold domain-containing protein</fullName>
    </recommendedName>
</protein>
<dbReference type="InterPro" id="IPR006531">
    <property type="entry name" value="Gp5/Vgr_OB"/>
</dbReference>
<dbReference type="Proteomes" id="UP000192761">
    <property type="component" value="Unassembled WGS sequence"/>
</dbReference>
<name>A0A1W1X877_9NEIS</name>
<dbReference type="Pfam" id="PF04717">
    <property type="entry name" value="Phage_base_V"/>
    <property type="match status" value="1"/>
</dbReference>